<gene>
    <name evidence="2" type="ORF">IAB04_02860</name>
</gene>
<name>A0A9D1LUK8_9FIRM</name>
<keyword evidence="2" id="KW-0255">Endonuclease</keyword>
<reference evidence="2" key="2">
    <citation type="journal article" date="2021" name="PeerJ">
        <title>Extensive microbial diversity within the chicken gut microbiome revealed by metagenomics and culture.</title>
        <authorList>
            <person name="Gilroy R."/>
            <person name="Ravi A."/>
            <person name="Getino M."/>
            <person name="Pursley I."/>
            <person name="Horton D.L."/>
            <person name="Alikhan N.F."/>
            <person name="Baker D."/>
            <person name="Gharbi K."/>
            <person name="Hall N."/>
            <person name="Watson M."/>
            <person name="Adriaenssens E.M."/>
            <person name="Foster-Nyarko E."/>
            <person name="Jarju S."/>
            <person name="Secka A."/>
            <person name="Antonio M."/>
            <person name="Oren A."/>
            <person name="Chaudhuri R.R."/>
            <person name="La Ragione R."/>
            <person name="Hildebrand F."/>
            <person name="Pallen M.J."/>
        </authorList>
    </citation>
    <scope>NUCLEOTIDE SEQUENCE</scope>
    <source>
        <strain evidence="2">ChiSjej4B22-9803</strain>
    </source>
</reference>
<organism evidence="2 3">
    <name type="scientific">Candidatus Avimonoglobus intestinipullorum</name>
    <dbReference type="NCBI Taxonomy" id="2840699"/>
    <lineage>
        <taxon>Bacteria</taxon>
        <taxon>Bacillati</taxon>
        <taxon>Bacillota</taxon>
        <taxon>Clostridia</taxon>
        <taxon>Eubacteriales</taxon>
        <taxon>Candidatus Avimonoglobus</taxon>
    </lineage>
</organism>
<reference evidence="2" key="1">
    <citation type="submission" date="2020-10" db="EMBL/GenBank/DDBJ databases">
        <authorList>
            <person name="Gilroy R."/>
        </authorList>
    </citation>
    <scope>NUCLEOTIDE SEQUENCE</scope>
    <source>
        <strain evidence="2">ChiSjej4B22-9803</strain>
    </source>
</reference>
<dbReference type="Pfam" id="PF20378">
    <property type="entry name" value="DUF6673"/>
    <property type="match status" value="1"/>
</dbReference>
<feature type="domain" description="DUF6673" evidence="1">
    <location>
        <begin position="5"/>
        <end position="114"/>
    </location>
</feature>
<dbReference type="GO" id="GO:0004519">
    <property type="term" value="F:endonuclease activity"/>
    <property type="evidence" value="ECO:0007669"/>
    <property type="project" value="UniProtKB-KW"/>
</dbReference>
<evidence type="ECO:0000259" key="1">
    <source>
        <dbReference type="Pfam" id="PF20378"/>
    </source>
</evidence>
<dbReference type="Proteomes" id="UP000824111">
    <property type="component" value="Unassembled WGS sequence"/>
</dbReference>
<dbReference type="InterPro" id="IPR046655">
    <property type="entry name" value="DUF6673"/>
</dbReference>
<protein>
    <submittedName>
        <fullName evidence="2">AP endonuclease</fullName>
    </submittedName>
</protein>
<sequence>MAKFTINGTELEFDILDADKAALYETGIENIERVSNEVKNEQKLSVIIRKQCNAIFDFVNMLFGEGTDKKLFGDSTNLAACMEVYFKILEEIPKDRVLLDNIAKKAQKPAAKKRA</sequence>
<keyword evidence="2" id="KW-0378">Hydrolase</keyword>
<evidence type="ECO:0000313" key="3">
    <source>
        <dbReference type="Proteomes" id="UP000824111"/>
    </source>
</evidence>
<dbReference type="AlphaFoldDB" id="A0A9D1LUK8"/>
<evidence type="ECO:0000313" key="2">
    <source>
        <dbReference type="EMBL" id="HIU48279.1"/>
    </source>
</evidence>
<proteinExistence type="predicted"/>
<comment type="caution">
    <text evidence="2">The sequence shown here is derived from an EMBL/GenBank/DDBJ whole genome shotgun (WGS) entry which is preliminary data.</text>
</comment>
<dbReference type="EMBL" id="DVND01000073">
    <property type="protein sequence ID" value="HIU48279.1"/>
    <property type="molecule type" value="Genomic_DNA"/>
</dbReference>
<keyword evidence="2" id="KW-0540">Nuclease</keyword>
<accession>A0A9D1LUK8</accession>